<keyword evidence="1" id="KW-0694">RNA-binding</keyword>
<dbReference type="AlphaFoldDB" id="K7GVS5"/>
<evidence type="ECO:0000259" key="3">
    <source>
        <dbReference type="SMART" id="SM00322"/>
    </source>
</evidence>
<dbReference type="OMA" id="HMYELMN"/>
<dbReference type="Pfam" id="PF22675">
    <property type="entry name" value="KH-I_KHDC4-BBP"/>
    <property type="match status" value="1"/>
</dbReference>
<dbReference type="SMART" id="SM00322">
    <property type="entry name" value="KH"/>
    <property type="match status" value="1"/>
</dbReference>
<feature type="domain" description="K Homology" evidence="3">
    <location>
        <begin position="104"/>
        <end position="190"/>
    </location>
</feature>
<feature type="compositionally biased region" description="Polar residues" evidence="2">
    <location>
        <begin position="37"/>
        <end position="46"/>
    </location>
</feature>
<dbReference type="InParanoid" id="K7GVS5"/>
<protein>
    <submittedName>
        <fullName evidence="4">KH domain-containing protein</fullName>
    </submittedName>
</protein>
<name>K7GVS5_CAEJA</name>
<reference evidence="5" key="1">
    <citation type="submission" date="2010-08" db="EMBL/GenBank/DDBJ databases">
        <authorList>
            <consortium name="Caenorhabditis japonica Sequencing Consortium"/>
            <person name="Wilson R.K."/>
        </authorList>
    </citation>
    <scope>NUCLEOTIDE SEQUENCE [LARGE SCALE GENOMIC DNA]</scope>
    <source>
        <strain evidence="5">DF5081</strain>
    </source>
</reference>
<dbReference type="InterPro" id="IPR055256">
    <property type="entry name" value="KH_1_KHDC4/BBP-like"/>
</dbReference>
<dbReference type="InterPro" id="IPR036612">
    <property type="entry name" value="KH_dom_type_1_sf"/>
</dbReference>
<dbReference type="EnsemblMetazoa" id="CJA02924b.1">
    <property type="protein sequence ID" value="CJA02924b.1"/>
    <property type="gene ID" value="WBGene00122128"/>
</dbReference>
<feature type="region of interest" description="Disordered" evidence="2">
    <location>
        <begin position="1"/>
        <end position="58"/>
    </location>
</feature>
<evidence type="ECO:0000313" key="5">
    <source>
        <dbReference type="Proteomes" id="UP000005237"/>
    </source>
</evidence>
<evidence type="ECO:0000256" key="1">
    <source>
        <dbReference type="ARBA" id="ARBA00022884"/>
    </source>
</evidence>
<dbReference type="InterPro" id="IPR004087">
    <property type="entry name" value="KH_dom"/>
</dbReference>
<dbReference type="eggNOG" id="KOG1588">
    <property type="taxonomic scope" value="Eukaryota"/>
</dbReference>
<dbReference type="GO" id="GO:0003729">
    <property type="term" value="F:mRNA binding"/>
    <property type="evidence" value="ECO:0007669"/>
    <property type="project" value="TreeGrafter"/>
</dbReference>
<dbReference type="GO" id="GO:0048024">
    <property type="term" value="P:regulation of mRNA splicing, via spliceosome"/>
    <property type="evidence" value="ECO:0007669"/>
    <property type="project" value="TreeGrafter"/>
</dbReference>
<dbReference type="STRING" id="281687.K7GVS5"/>
<reference evidence="4" key="2">
    <citation type="submission" date="2012-11" db="UniProtKB">
        <authorList>
            <consortium name="EnsemblMetazoa"/>
        </authorList>
    </citation>
    <scope>IDENTIFICATION</scope>
    <source>
        <strain evidence="4">DF5081</strain>
    </source>
</reference>
<proteinExistence type="predicted"/>
<dbReference type="GO" id="GO:0005634">
    <property type="term" value="C:nucleus"/>
    <property type="evidence" value="ECO:0007669"/>
    <property type="project" value="TreeGrafter"/>
</dbReference>
<keyword evidence="5" id="KW-1185">Reference proteome</keyword>
<dbReference type="InterPro" id="IPR045071">
    <property type="entry name" value="BBP-like"/>
</dbReference>
<sequence>MSTSPVSSEALAESVQLLRLADKAMMTPPPSEDKAPPSSQKSTSNHSDSDPKQAAGNADNNTYIESLKEERQQLSHHADCLNHVFTLIDKEIKRVTGNEVSKDAVLSEIIAVPVEKYPNYNFVGRILGPRGTTAKQLEASIGCKVTILGRTKKDVSTESLAPTDNGPLRVQISCPADLPDAAQRMEAGISVINALLVPPADGQDELKRQQLMVLANMNGTYRPRSSTSQSQYNTGGAGDFGHQHQFQNLLPYGYRLPVMSKSQHEMPNEFNLLHSHLSSNSISNSHSTKFDCFNPKCTILRNLIEQNSSKNATPKIEDVLNVMHMYELMNRIRLANSSLFGEPRRYDDMVKAQEIGKRMCSALGTPAHRSRLQQAKK</sequence>
<accession>K7GVS5</accession>
<dbReference type="SUPFAM" id="SSF54791">
    <property type="entry name" value="Eukaryotic type KH-domain (KH-domain type I)"/>
    <property type="match status" value="1"/>
</dbReference>
<dbReference type="Proteomes" id="UP000005237">
    <property type="component" value="Unassembled WGS sequence"/>
</dbReference>
<evidence type="ECO:0000256" key="2">
    <source>
        <dbReference type="SAM" id="MobiDB-lite"/>
    </source>
</evidence>
<dbReference type="PANTHER" id="PTHR11208">
    <property type="entry name" value="RNA-BINDING PROTEIN RELATED"/>
    <property type="match status" value="1"/>
</dbReference>
<dbReference type="Gene3D" id="3.30.1370.10">
    <property type="entry name" value="K Homology domain, type 1"/>
    <property type="match status" value="1"/>
</dbReference>
<dbReference type="PANTHER" id="PTHR11208:SF7">
    <property type="entry name" value="K HOMOLOGY DOMAIN-CONTAINING PROTEIN"/>
    <property type="match status" value="1"/>
</dbReference>
<dbReference type="FunCoup" id="K7GVS5">
    <property type="interactions" value="196"/>
</dbReference>
<organism evidence="4 5">
    <name type="scientific">Caenorhabditis japonica</name>
    <dbReference type="NCBI Taxonomy" id="281687"/>
    <lineage>
        <taxon>Eukaryota</taxon>
        <taxon>Metazoa</taxon>
        <taxon>Ecdysozoa</taxon>
        <taxon>Nematoda</taxon>
        <taxon>Chromadorea</taxon>
        <taxon>Rhabditida</taxon>
        <taxon>Rhabditina</taxon>
        <taxon>Rhabditomorpha</taxon>
        <taxon>Rhabditoidea</taxon>
        <taxon>Rhabditidae</taxon>
        <taxon>Peloderinae</taxon>
        <taxon>Caenorhabditis</taxon>
    </lineage>
</organism>
<evidence type="ECO:0000313" key="4">
    <source>
        <dbReference type="EnsemblMetazoa" id="CJA02924b.1"/>
    </source>
</evidence>